<dbReference type="InterPro" id="IPR034756">
    <property type="entry name" value="T2SSM_b"/>
</dbReference>
<keyword evidence="1" id="KW-0472">Membrane</keyword>
<evidence type="ECO:0000256" key="1">
    <source>
        <dbReference type="SAM" id="Phobius"/>
    </source>
</evidence>
<feature type="transmembrane region" description="Helical" evidence="1">
    <location>
        <begin position="25"/>
        <end position="47"/>
    </location>
</feature>
<dbReference type="RefSeq" id="WP_393994695.1">
    <property type="nucleotide sequence ID" value="NZ_JBAFVH010000023.1"/>
</dbReference>
<dbReference type="Proteomes" id="UP001604002">
    <property type="component" value="Unassembled WGS sequence"/>
</dbReference>
<gene>
    <name evidence="2" type="primary">gspM</name>
    <name evidence="2" type="ORF">V5F32_23585</name>
</gene>
<dbReference type="EMBL" id="JBAFVH010000023">
    <property type="protein sequence ID" value="MFG1375168.1"/>
    <property type="molecule type" value="Genomic_DNA"/>
</dbReference>
<comment type="caution">
    <text evidence="2">The sequence shown here is derived from an EMBL/GenBank/DDBJ whole genome shotgun (WGS) entry which is preliminary data.</text>
</comment>
<sequence length="194" mass="20445">MALPFLHVTPKPTPQLAISEPPGKALISAAIYGTVVLTLFTVAIGTVSDLVARRAAIAEELEMLDRYSGRRSRSTPGAASSEIGSRFLEGPTATIAGAALVERLSSAVETSGGRMSSSRLDVDSSAWGSGFLSAEANLEIQESDLQKLLHDIEAGLPFLYVGQLTVQGGAIAPSSEDRRLKVTFTVYGRWQGAP</sequence>
<organism evidence="2 3">
    <name type="scientific">Xanthobacter oligotrophicus</name>
    <dbReference type="NCBI Taxonomy" id="2607286"/>
    <lineage>
        <taxon>Bacteria</taxon>
        <taxon>Pseudomonadati</taxon>
        <taxon>Pseudomonadota</taxon>
        <taxon>Alphaproteobacteria</taxon>
        <taxon>Hyphomicrobiales</taxon>
        <taxon>Xanthobacteraceae</taxon>
        <taxon>Xanthobacter</taxon>
    </lineage>
</organism>
<reference evidence="2 3" key="1">
    <citation type="submission" date="2024-02" db="EMBL/GenBank/DDBJ databases">
        <title>Expansion and revision of Xanthobacter and proposal of Roseixanthobacter gen. nov.</title>
        <authorList>
            <person name="Soltysiak M.P.M."/>
            <person name="Jalihal A."/>
            <person name="Ory A."/>
            <person name="Chrisophersen C."/>
            <person name="Lee A.D."/>
            <person name="Boulton J."/>
            <person name="Springer M."/>
        </authorList>
    </citation>
    <scope>NUCLEOTIDE SEQUENCE [LARGE SCALE GENOMIC DNA]</scope>
    <source>
        <strain evidence="2 3">23A</strain>
    </source>
</reference>
<keyword evidence="1" id="KW-1133">Transmembrane helix</keyword>
<evidence type="ECO:0000313" key="3">
    <source>
        <dbReference type="Proteomes" id="UP001604002"/>
    </source>
</evidence>
<dbReference type="Pfam" id="PF10741">
    <property type="entry name" value="T2SSM_b"/>
    <property type="match status" value="1"/>
</dbReference>
<dbReference type="NCBIfam" id="NF040576">
    <property type="entry name" value="T2SS_GspM_XpsM"/>
    <property type="match status" value="1"/>
</dbReference>
<keyword evidence="1" id="KW-0812">Transmembrane</keyword>
<name>A0ABW7A5L8_9HYPH</name>
<keyword evidence="3" id="KW-1185">Reference proteome</keyword>
<evidence type="ECO:0000313" key="2">
    <source>
        <dbReference type="EMBL" id="MFG1375168.1"/>
    </source>
</evidence>
<accession>A0ABW7A5L8</accession>
<proteinExistence type="predicted"/>
<protein>
    <submittedName>
        <fullName evidence="2">Type II secretion system protein GspM</fullName>
    </submittedName>
</protein>